<sequence>MDNSKALKILENIKRIIIGKDDVIEKILIAILARGHILIEDIPGVGKTTLAKALARSMDLSYKRVQFTPDLMPSDIIGINIYDKDLGTFSFKKGPIFNHIFLADEINRTSPKTQSSLLQAMEEGEVSTEEKDYVLEKPFIVIATQNPLEYQGTFPLPEAQLDRFLIRISLGYPEKHYEVEILKNHQSIKKLEDIEAVVTKENILDMQNMVDGLTVHEDILEYIINIANATRSSKELQLGASPRASIDLLRAARGKAFLSGRDYVIPDDVKEMALPVLTHRLILSPESRIERKTVEEVLKNILNTIYIPVIANEKHY</sequence>
<comment type="similarity">
    <text evidence="3">Belongs to the MoxR family.</text>
</comment>
<dbReference type="AlphaFoldDB" id="A0A1H2RM43"/>
<evidence type="ECO:0000256" key="3">
    <source>
        <dbReference type="ARBA" id="ARBA00061607"/>
    </source>
</evidence>
<dbReference type="Gene3D" id="3.40.50.300">
    <property type="entry name" value="P-loop containing nucleotide triphosphate hydrolases"/>
    <property type="match status" value="1"/>
</dbReference>
<dbReference type="Proteomes" id="UP000198828">
    <property type="component" value="Unassembled WGS sequence"/>
</dbReference>
<keyword evidence="7" id="KW-1185">Reference proteome</keyword>
<dbReference type="InterPro" id="IPR011703">
    <property type="entry name" value="ATPase_AAA-3"/>
</dbReference>
<dbReference type="InterPro" id="IPR050764">
    <property type="entry name" value="CbbQ/NirQ/NorQ/GpvN"/>
</dbReference>
<evidence type="ECO:0000313" key="7">
    <source>
        <dbReference type="Proteomes" id="UP000198828"/>
    </source>
</evidence>
<evidence type="ECO:0000313" key="6">
    <source>
        <dbReference type="EMBL" id="SDW20542.1"/>
    </source>
</evidence>
<organism evidence="6 7">
    <name type="scientific">Tepidimicrobium xylanilyticum</name>
    <dbReference type="NCBI Taxonomy" id="1123352"/>
    <lineage>
        <taxon>Bacteria</taxon>
        <taxon>Bacillati</taxon>
        <taxon>Bacillota</taxon>
        <taxon>Tissierellia</taxon>
        <taxon>Tissierellales</taxon>
        <taxon>Tepidimicrobiaceae</taxon>
        <taxon>Tepidimicrobium</taxon>
    </lineage>
</organism>
<dbReference type="PANTHER" id="PTHR42759">
    <property type="entry name" value="MOXR FAMILY PROTEIN"/>
    <property type="match status" value="1"/>
</dbReference>
<evidence type="ECO:0000256" key="2">
    <source>
        <dbReference type="ARBA" id="ARBA00022840"/>
    </source>
</evidence>
<dbReference type="PIRSF" id="PIRSF002849">
    <property type="entry name" value="AAA_ATPase_chaperone_MoxR_prd"/>
    <property type="match status" value="1"/>
</dbReference>
<gene>
    <name evidence="6" type="ORF">SAMN05660923_00415</name>
</gene>
<dbReference type="Pfam" id="PF07726">
    <property type="entry name" value="AAA_3"/>
    <property type="match status" value="1"/>
</dbReference>
<dbReference type="GO" id="GO:0005524">
    <property type="term" value="F:ATP binding"/>
    <property type="evidence" value="ECO:0007669"/>
    <property type="project" value="UniProtKB-KW"/>
</dbReference>
<evidence type="ECO:0000256" key="1">
    <source>
        <dbReference type="ARBA" id="ARBA00022741"/>
    </source>
</evidence>
<dbReference type="EMBL" id="FNNG01000001">
    <property type="protein sequence ID" value="SDW20542.1"/>
    <property type="molecule type" value="Genomic_DNA"/>
</dbReference>
<protein>
    <submittedName>
        <fullName evidence="6">MoxR-like ATPase</fullName>
    </submittedName>
</protein>
<dbReference type="InterPro" id="IPR041628">
    <property type="entry name" value="ChlI/MoxR_AAA_lid"/>
</dbReference>
<accession>A0A1H2RM43</accession>
<proteinExistence type="inferred from homology"/>
<dbReference type="Gene3D" id="1.10.8.80">
    <property type="entry name" value="Magnesium chelatase subunit I, C-Terminal domain"/>
    <property type="match status" value="1"/>
</dbReference>
<dbReference type="Pfam" id="PF17863">
    <property type="entry name" value="AAA_lid_2"/>
    <property type="match status" value="1"/>
</dbReference>
<dbReference type="FunFam" id="3.40.50.300:FF:000640">
    <property type="entry name" value="MoxR family ATPase"/>
    <property type="match status" value="1"/>
</dbReference>
<keyword evidence="1" id="KW-0547">Nucleotide-binding</keyword>
<dbReference type="CDD" id="cd00009">
    <property type="entry name" value="AAA"/>
    <property type="match status" value="1"/>
</dbReference>
<reference evidence="6 7" key="1">
    <citation type="submission" date="2016-10" db="EMBL/GenBank/DDBJ databases">
        <authorList>
            <person name="de Groot N.N."/>
        </authorList>
    </citation>
    <scope>NUCLEOTIDE SEQUENCE [LARGE SCALE GENOMIC DNA]</scope>
    <source>
        <strain evidence="6 7">DSM 23310</strain>
    </source>
</reference>
<name>A0A1H2RM43_9FIRM</name>
<evidence type="ECO:0000259" key="4">
    <source>
        <dbReference type="Pfam" id="PF07726"/>
    </source>
</evidence>
<keyword evidence="2" id="KW-0067">ATP-binding</keyword>
<dbReference type="RefSeq" id="WP_200773602.1">
    <property type="nucleotide sequence ID" value="NZ_BSYN01000001.1"/>
</dbReference>
<dbReference type="PANTHER" id="PTHR42759:SF1">
    <property type="entry name" value="MAGNESIUM-CHELATASE SUBUNIT CHLD"/>
    <property type="match status" value="1"/>
</dbReference>
<dbReference type="InterPro" id="IPR027417">
    <property type="entry name" value="P-loop_NTPase"/>
</dbReference>
<dbReference type="SUPFAM" id="SSF52540">
    <property type="entry name" value="P-loop containing nucleoside triphosphate hydrolases"/>
    <property type="match status" value="1"/>
</dbReference>
<feature type="domain" description="ChlI/MoxR AAA lid" evidence="5">
    <location>
        <begin position="229"/>
        <end position="300"/>
    </location>
</feature>
<dbReference type="GO" id="GO:0016887">
    <property type="term" value="F:ATP hydrolysis activity"/>
    <property type="evidence" value="ECO:0007669"/>
    <property type="project" value="InterPro"/>
</dbReference>
<feature type="domain" description="ATPase AAA-3" evidence="4">
    <location>
        <begin position="36"/>
        <end position="166"/>
    </location>
</feature>
<evidence type="ECO:0000259" key="5">
    <source>
        <dbReference type="Pfam" id="PF17863"/>
    </source>
</evidence>